<accession>A0A381X4H0</accession>
<dbReference type="SUPFAM" id="SSF51120">
    <property type="entry name" value="beta-Roll"/>
    <property type="match status" value="1"/>
</dbReference>
<dbReference type="PROSITE" id="PS50268">
    <property type="entry name" value="CADHERIN_2"/>
    <property type="match status" value="1"/>
</dbReference>
<dbReference type="PRINTS" id="PR00313">
    <property type="entry name" value="CABNDNGRPT"/>
</dbReference>
<dbReference type="InterPro" id="IPR038081">
    <property type="entry name" value="CalX-like_sf"/>
</dbReference>
<sequence length="921" mass="95788">VEKDQKFTNVFRFRKAKDFSKFTFPNLVAFIVAACGGGGGGSSSSPVAPTPSNNSPMAGADLTVNLSEDAVNFPLDLSAPTDSDGDSLTISITAIPTSGSLKKADGTVLAEGGSLTVTELQALTFTPDANVNDSSTSFGSFSYSVSDGSATDSRTVTISVEAVNDAPDFGIVVTEFAPYENTTAVTTVQATDADGDAITYSITGGLDKDLFTIGSTSGELSFINAPDFENPDDSDKDNVYGVEVTATDPQGAATAIGYVITVNDVNESSTEDNFKLSTASITLTDYLGSEANDTNVHQLYPSVTADATLAANLNGGTMDLTNLSNVVSSDSSLGKSPILSFKLSNVPGAGKAGTASITMKLFDGEDANQESGERLLQTTLSLNWSSDGSEVTVTFPEQTLTVDYFTADGALTQRTLTNVDPDTLTVTKDGVGSTSTLDLRITSFFSGEGDASGADLTGFITEGNYFFDVSFTGLNFVDSNDTTFSKIQGSFAVTNSPGIAAYVEDIVINEGEGPATIVVTLSRAASSEVTLDYQTTNGTATAGLDFTTTSGTLTITTGDTSGSFTIPITDDTDNEELESFRVDLSNAINVTLGKTSTKVSIEDNESVTLEGNAESNTLVGGSGNDIIYGYAGADTLQGNAGDDTLYGGDDNDTLDGGDGEDTLIGGDGNDTIYGFAGGDTLEGNAGEDILNGGDNFDTLDGGDGNDILDGHDGKDSYTGGNGNDIFVIREGDGSDGFITSNFITDFEDNTDLIGLDNGLTFAELTIGQGTAGSVTVAGYNFSYDYTNHTLVSVTETGEYLFTIMDTSSSDITEADFTAVDIDEALANNVFVGILDSGSSDIAVAPIILKPTPGGFNQDEAISDYGIQLEGEYEAITLPVEVDKIQIEEGQSKQDIIDLHEASEILVDLPFEDDILVVSYDL</sequence>
<dbReference type="PANTHER" id="PTHR38340:SF1">
    <property type="entry name" value="S-LAYER PROTEIN"/>
    <property type="match status" value="1"/>
</dbReference>
<dbReference type="InterPro" id="IPR018511">
    <property type="entry name" value="Hemolysin-typ_Ca-bd_CS"/>
</dbReference>
<dbReference type="EMBL" id="UINC01013728">
    <property type="protein sequence ID" value="SVA59107.1"/>
    <property type="molecule type" value="Genomic_DNA"/>
</dbReference>
<dbReference type="GO" id="GO:0005509">
    <property type="term" value="F:calcium ion binding"/>
    <property type="evidence" value="ECO:0007669"/>
    <property type="project" value="InterPro"/>
</dbReference>
<dbReference type="GO" id="GO:0007154">
    <property type="term" value="P:cell communication"/>
    <property type="evidence" value="ECO:0007669"/>
    <property type="project" value="InterPro"/>
</dbReference>
<feature type="domain" description="Cadherin" evidence="7">
    <location>
        <begin position="165"/>
        <end position="274"/>
    </location>
</feature>
<gene>
    <name evidence="8" type="ORF">METZ01_LOCUS111961</name>
</gene>
<evidence type="ECO:0000313" key="8">
    <source>
        <dbReference type="EMBL" id="SVA59107.1"/>
    </source>
</evidence>
<feature type="region of interest" description="Disordered" evidence="6">
    <location>
        <begin position="41"/>
        <end position="60"/>
    </location>
</feature>
<dbReference type="Pfam" id="PF00353">
    <property type="entry name" value="HemolysinCabind"/>
    <property type="match status" value="2"/>
</dbReference>
<dbReference type="GO" id="GO:0005576">
    <property type="term" value="C:extracellular region"/>
    <property type="evidence" value="ECO:0007669"/>
    <property type="project" value="UniProtKB-SubCell"/>
</dbReference>
<evidence type="ECO:0000256" key="4">
    <source>
        <dbReference type="ARBA" id="ARBA00022737"/>
    </source>
</evidence>
<proteinExistence type="predicted"/>
<dbReference type="InterPro" id="IPR015919">
    <property type="entry name" value="Cadherin-like_sf"/>
</dbReference>
<organism evidence="8">
    <name type="scientific">marine metagenome</name>
    <dbReference type="NCBI Taxonomy" id="408172"/>
    <lineage>
        <taxon>unclassified sequences</taxon>
        <taxon>metagenomes</taxon>
        <taxon>ecological metagenomes</taxon>
    </lineage>
</organism>
<dbReference type="PROSITE" id="PS00330">
    <property type="entry name" value="HEMOLYSIN_CALCIUM"/>
    <property type="match status" value="2"/>
</dbReference>
<feature type="non-terminal residue" evidence="8">
    <location>
        <position position="1"/>
    </location>
</feature>
<keyword evidence="2" id="KW-0964">Secreted</keyword>
<dbReference type="SMART" id="SM00112">
    <property type="entry name" value="CA"/>
    <property type="match status" value="1"/>
</dbReference>
<name>A0A381X4H0_9ZZZZ</name>
<evidence type="ECO:0000259" key="7">
    <source>
        <dbReference type="PROSITE" id="PS50268"/>
    </source>
</evidence>
<feature type="compositionally biased region" description="Polar residues" evidence="6">
    <location>
        <begin position="46"/>
        <end position="56"/>
    </location>
</feature>
<dbReference type="Gene3D" id="2.60.40.60">
    <property type="entry name" value="Cadherins"/>
    <property type="match status" value="1"/>
</dbReference>
<evidence type="ECO:0000256" key="5">
    <source>
        <dbReference type="ARBA" id="ARBA00022837"/>
    </source>
</evidence>
<dbReference type="GO" id="GO:0007156">
    <property type="term" value="P:homophilic cell adhesion via plasma membrane adhesion molecules"/>
    <property type="evidence" value="ECO:0007669"/>
    <property type="project" value="InterPro"/>
</dbReference>
<dbReference type="GO" id="GO:0016020">
    <property type="term" value="C:membrane"/>
    <property type="evidence" value="ECO:0007669"/>
    <property type="project" value="InterPro"/>
</dbReference>
<dbReference type="Gene3D" id="2.150.10.10">
    <property type="entry name" value="Serralysin-like metalloprotease, C-terminal"/>
    <property type="match status" value="2"/>
</dbReference>
<evidence type="ECO:0000256" key="3">
    <source>
        <dbReference type="ARBA" id="ARBA00022729"/>
    </source>
</evidence>
<protein>
    <recommendedName>
        <fullName evidence="7">Cadherin domain-containing protein</fullName>
    </recommendedName>
</protein>
<dbReference type="CDD" id="cd11304">
    <property type="entry name" value="Cadherin_repeat"/>
    <property type="match status" value="1"/>
</dbReference>
<dbReference type="InterPro" id="IPR050557">
    <property type="entry name" value="RTX_toxin/Mannuronan_C5-epim"/>
</dbReference>
<dbReference type="SUPFAM" id="SSF141072">
    <property type="entry name" value="CalX-like"/>
    <property type="match status" value="1"/>
</dbReference>
<dbReference type="AlphaFoldDB" id="A0A381X4H0"/>
<evidence type="ECO:0000256" key="2">
    <source>
        <dbReference type="ARBA" id="ARBA00022525"/>
    </source>
</evidence>
<keyword evidence="4" id="KW-0677">Repeat</keyword>
<dbReference type="PANTHER" id="PTHR38340">
    <property type="entry name" value="S-LAYER PROTEIN"/>
    <property type="match status" value="1"/>
</dbReference>
<keyword evidence="3" id="KW-0732">Signal</keyword>
<dbReference type="InterPro" id="IPR003644">
    <property type="entry name" value="Calx_beta"/>
</dbReference>
<dbReference type="InterPro" id="IPR011049">
    <property type="entry name" value="Serralysin-like_metalloprot_C"/>
</dbReference>
<dbReference type="SUPFAM" id="SSF49313">
    <property type="entry name" value="Cadherin-like"/>
    <property type="match status" value="1"/>
</dbReference>
<dbReference type="SMART" id="SM00237">
    <property type="entry name" value="Calx_beta"/>
    <property type="match status" value="1"/>
</dbReference>
<dbReference type="Pfam" id="PF03160">
    <property type="entry name" value="Calx-beta"/>
    <property type="match status" value="1"/>
</dbReference>
<reference evidence="8" key="1">
    <citation type="submission" date="2018-05" db="EMBL/GenBank/DDBJ databases">
        <authorList>
            <person name="Lanie J.A."/>
            <person name="Ng W.-L."/>
            <person name="Kazmierczak K.M."/>
            <person name="Andrzejewski T.M."/>
            <person name="Davidsen T.M."/>
            <person name="Wayne K.J."/>
            <person name="Tettelin H."/>
            <person name="Glass J.I."/>
            <person name="Rusch D."/>
            <person name="Podicherti R."/>
            <person name="Tsui H.-C.T."/>
            <person name="Winkler M.E."/>
        </authorList>
    </citation>
    <scope>NUCLEOTIDE SEQUENCE</scope>
</reference>
<keyword evidence="5" id="KW-0106">Calcium</keyword>
<dbReference type="Gene3D" id="2.60.40.2030">
    <property type="match status" value="1"/>
</dbReference>
<evidence type="ECO:0000256" key="1">
    <source>
        <dbReference type="ARBA" id="ARBA00004613"/>
    </source>
</evidence>
<evidence type="ECO:0000256" key="6">
    <source>
        <dbReference type="SAM" id="MobiDB-lite"/>
    </source>
</evidence>
<dbReference type="InterPro" id="IPR002126">
    <property type="entry name" value="Cadherin-like_dom"/>
</dbReference>
<dbReference type="InterPro" id="IPR001343">
    <property type="entry name" value="Hemolysn_Ca-bd"/>
</dbReference>
<comment type="subcellular location">
    <subcellularLocation>
        <location evidence="1">Secreted</location>
    </subcellularLocation>
</comment>